<evidence type="ECO:0000256" key="3">
    <source>
        <dbReference type="ARBA" id="ARBA00022705"/>
    </source>
</evidence>
<feature type="compositionally biased region" description="Basic residues" evidence="6">
    <location>
        <begin position="287"/>
        <end position="296"/>
    </location>
</feature>
<feature type="region of interest" description="Disordered" evidence="6">
    <location>
        <begin position="398"/>
        <end position="427"/>
    </location>
</feature>
<feature type="region of interest" description="Disordered" evidence="6">
    <location>
        <begin position="362"/>
        <end position="382"/>
    </location>
</feature>
<comment type="similarity">
    <text evidence="2">Belongs to the CDC45 family.</text>
</comment>
<dbReference type="GO" id="GO:0006270">
    <property type="term" value="P:DNA replication initiation"/>
    <property type="evidence" value="ECO:0007669"/>
    <property type="project" value="InterPro"/>
</dbReference>
<feature type="region of interest" description="Disordered" evidence="6">
    <location>
        <begin position="590"/>
        <end position="621"/>
    </location>
</feature>
<organism evidence="7 8">
    <name type="scientific">Elasticomyces elasticus</name>
    <dbReference type="NCBI Taxonomy" id="574655"/>
    <lineage>
        <taxon>Eukaryota</taxon>
        <taxon>Fungi</taxon>
        <taxon>Dikarya</taxon>
        <taxon>Ascomycota</taxon>
        <taxon>Pezizomycotina</taxon>
        <taxon>Dothideomycetes</taxon>
        <taxon>Dothideomycetidae</taxon>
        <taxon>Mycosphaerellales</taxon>
        <taxon>Teratosphaeriaceae</taxon>
        <taxon>Elasticomyces</taxon>
    </lineage>
</organism>
<sequence length="929" mass="98755">MYLPRPLLPSLYTTLLQTTHPSSAPLLLLVAPTVDALCAARILTAQLRRDFVPHKLRCVSGYADLQRAGEEEVKGLRRDGENGGQGGVVVCLGCGGGVDMGELLGLTGEDEDVDGDGGGGHGVEVWVVDSHRSWNLENVFAGSGRGVVEGKLGAGYRTGSGVIVWDEGDIESELGAEREAWFALRDMPEITEEDMAIAEGEDSEEEGEDAEAGAEEDEVPTSSQPRKRKASSQENEDDDMDFSSSRPPARRRRSNSSSSIALDQPPPSSQPTGSPTHNSIIPSSPPRQKRVSQKQLRKQLLDLRRKHEKTLESYYDRGSWTGEACSSILYSLVSELGREDNELLWLAVVGVESVVLSPFTTSTSLANSESRSSGGRRGQPSKLELVKAVLRDEVRRLNPPDLNHRRGASGSVVGGNTAGYDDVPTTARSATDTSIRLSPEPRFLLIRHWSLLDSMLHTTYLATRLHLWNEQGRKRLNKLLAKMGISLQEAGKGYLHLDLEVKRTLRARVGKFAEQYGLEGLVPEGDHSAGGMGKGEGFGFVRSWGWRGTLSAGDVVSVVSAILEVGAVGQGGDGEGVILGQRDSGGGVVGRGYGQRVQGLPSPPHSSDDGEGAGGGGGEGGGDWATERFFAAYDALSPTSSSPSASTYTSLATSGAGPRAPNQQGLPALLAGIPVAQGLARAILRTGSALISKNQIRHLRSFRLGVVKEGPDVVTFRHPGALVKLAGWVGEAVGVLEGEKTGRARGAAVGKAGGDDGEALVLGCLDEGRGVYVVVGLSSGSGMSTRNVGKTRKEKEEAAASKKRTVAERAAKKVERRREKAEEKKRKRERDEANGLLDSDDEGEDSDGTEDSESSESSGSDSEDDEVGGVRGNGSKRGTRNRFGQAFQEVVVKTGARVRIDSFEHSVVEVRKEDLAGFLEGLSGRGVVG</sequence>
<feature type="region of interest" description="Disordered" evidence="6">
    <location>
        <begin position="197"/>
        <end position="296"/>
    </location>
</feature>
<keyword evidence="4" id="KW-0539">Nucleus</keyword>
<comment type="caution">
    <text evidence="7">The sequence shown here is derived from an EMBL/GenBank/DDBJ whole genome shotgun (WGS) entry which is preliminary data.</text>
</comment>
<keyword evidence="3" id="KW-0235">DNA replication</keyword>
<feature type="compositionally biased region" description="Acidic residues" evidence="6">
    <location>
        <begin position="838"/>
        <end position="854"/>
    </location>
</feature>
<feature type="compositionally biased region" description="Gly residues" evidence="6">
    <location>
        <begin position="612"/>
        <end position="621"/>
    </location>
</feature>
<feature type="compositionally biased region" description="Basic and acidic residues" evidence="6">
    <location>
        <begin position="791"/>
        <end position="833"/>
    </location>
</feature>
<evidence type="ECO:0000313" key="8">
    <source>
        <dbReference type="Proteomes" id="UP001310594"/>
    </source>
</evidence>
<evidence type="ECO:0000256" key="5">
    <source>
        <dbReference type="ARBA" id="ARBA00023306"/>
    </source>
</evidence>
<evidence type="ECO:0000256" key="4">
    <source>
        <dbReference type="ARBA" id="ARBA00023242"/>
    </source>
</evidence>
<dbReference type="GO" id="GO:1902977">
    <property type="term" value="P:mitotic DNA replication preinitiation complex assembly"/>
    <property type="evidence" value="ECO:0007669"/>
    <property type="project" value="TreeGrafter"/>
</dbReference>
<dbReference type="Pfam" id="PF02724">
    <property type="entry name" value="CDC45"/>
    <property type="match status" value="1"/>
</dbReference>
<dbReference type="GO" id="GO:0003697">
    <property type="term" value="F:single-stranded DNA binding"/>
    <property type="evidence" value="ECO:0007669"/>
    <property type="project" value="TreeGrafter"/>
</dbReference>
<evidence type="ECO:0000313" key="7">
    <source>
        <dbReference type="EMBL" id="KAK5693105.1"/>
    </source>
</evidence>
<feature type="region of interest" description="Disordered" evidence="6">
    <location>
        <begin position="782"/>
        <end position="886"/>
    </location>
</feature>
<keyword evidence="7" id="KW-0396">Initiation factor</keyword>
<gene>
    <name evidence="7" type="primary">CDC45</name>
    <name evidence="7" type="ORF">LTR97_010581</name>
</gene>
<keyword evidence="7" id="KW-0648">Protein biosynthesis</keyword>
<feature type="compositionally biased region" description="Low complexity" evidence="6">
    <location>
        <begin position="637"/>
        <end position="657"/>
    </location>
</feature>
<accession>A0AAN7ZLK7</accession>
<reference evidence="7" key="1">
    <citation type="submission" date="2023-08" db="EMBL/GenBank/DDBJ databases">
        <title>Black Yeasts Isolated from many extreme environments.</title>
        <authorList>
            <person name="Coleine C."/>
            <person name="Stajich J.E."/>
            <person name="Selbmann L."/>
        </authorList>
    </citation>
    <scope>NUCLEOTIDE SEQUENCE</scope>
    <source>
        <strain evidence="7">CCFEE 5810</strain>
    </source>
</reference>
<dbReference type="GO" id="GO:0003688">
    <property type="term" value="F:DNA replication origin binding"/>
    <property type="evidence" value="ECO:0007669"/>
    <property type="project" value="TreeGrafter"/>
</dbReference>
<feature type="compositionally biased region" description="Acidic residues" evidence="6">
    <location>
        <begin position="197"/>
        <end position="219"/>
    </location>
</feature>
<dbReference type="GO" id="GO:0000727">
    <property type="term" value="P:double-strand break repair via break-induced replication"/>
    <property type="evidence" value="ECO:0007669"/>
    <property type="project" value="TreeGrafter"/>
</dbReference>
<dbReference type="GO" id="GO:0003682">
    <property type="term" value="F:chromatin binding"/>
    <property type="evidence" value="ECO:0007669"/>
    <property type="project" value="TreeGrafter"/>
</dbReference>
<comment type="subcellular location">
    <subcellularLocation>
        <location evidence="1">Nucleus</location>
    </subcellularLocation>
</comment>
<dbReference type="GO" id="GO:0031261">
    <property type="term" value="C:DNA replication preinitiation complex"/>
    <property type="evidence" value="ECO:0007669"/>
    <property type="project" value="TreeGrafter"/>
</dbReference>
<dbReference type="Proteomes" id="UP001310594">
    <property type="component" value="Unassembled WGS sequence"/>
</dbReference>
<evidence type="ECO:0000256" key="2">
    <source>
        <dbReference type="ARBA" id="ARBA00010727"/>
    </source>
</evidence>
<dbReference type="InterPro" id="IPR003874">
    <property type="entry name" value="CDC45"/>
</dbReference>
<keyword evidence="5" id="KW-0131">Cell cycle</keyword>
<evidence type="ECO:0000256" key="1">
    <source>
        <dbReference type="ARBA" id="ARBA00004123"/>
    </source>
</evidence>
<dbReference type="PANTHER" id="PTHR10507:SF0">
    <property type="entry name" value="CELL DIVISION CONTROL PROTEIN 45 HOMOLOG"/>
    <property type="match status" value="1"/>
</dbReference>
<evidence type="ECO:0000256" key="6">
    <source>
        <dbReference type="SAM" id="MobiDB-lite"/>
    </source>
</evidence>
<feature type="region of interest" description="Disordered" evidence="6">
    <location>
        <begin position="637"/>
        <end position="660"/>
    </location>
</feature>
<dbReference type="AlphaFoldDB" id="A0AAN7ZLK7"/>
<proteinExistence type="inferred from homology"/>
<name>A0AAN7ZLK7_9PEZI</name>
<dbReference type="GO" id="GO:0003743">
    <property type="term" value="F:translation initiation factor activity"/>
    <property type="evidence" value="ECO:0007669"/>
    <property type="project" value="UniProtKB-KW"/>
</dbReference>
<dbReference type="PANTHER" id="PTHR10507">
    <property type="entry name" value="CDC45-RELATED PROTEIN"/>
    <property type="match status" value="1"/>
</dbReference>
<dbReference type="EMBL" id="JAVRQU010000018">
    <property type="protein sequence ID" value="KAK5693105.1"/>
    <property type="molecule type" value="Genomic_DNA"/>
</dbReference>
<protein>
    <submittedName>
        <fullName evidence="7">DNA replication initiation factor cdc45</fullName>
    </submittedName>
</protein>